<comment type="caution">
    <text evidence="2">The sequence shown here is derived from an EMBL/GenBank/DDBJ whole genome shotgun (WGS) entry which is preliminary data.</text>
</comment>
<dbReference type="InterPro" id="IPR039057">
    <property type="entry name" value="Spo22/ZIP4"/>
</dbReference>
<feature type="region of interest" description="Disordered" evidence="1">
    <location>
        <begin position="696"/>
        <end position="736"/>
    </location>
</feature>
<dbReference type="SMART" id="SM00028">
    <property type="entry name" value="TPR"/>
    <property type="match status" value="3"/>
</dbReference>
<dbReference type="PANTHER" id="PTHR40375">
    <property type="entry name" value="SPORULATION-SPECIFIC PROTEIN 22"/>
    <property type="match status" value="1"/>
</dbReference>
<dbReference type="InterPro" id="IPR011990">
    <property type="entry name" value="TPR-like_helical_dom_sf"/>
</dbReference>
<dbReference type="GO" id="GO:0090173">
    <property type="term" value="P:regulation of synaptonemal complex assembly"/>
    <property type="evidence" value="ECO:0007669"/>
    <property type="project" value="InterPro"/>
</dbReference>
<dbReference type="InterPro" id="IPR019734">
    <property type="entry name" value="TPR_rpt"/>
</dbReference>
<dbReference type="Proteomes" id="UP001055712">
    <property type="component" value="Unassembled WGS sequence"/>
</dbReference>
<evidence type="ECO:0000313" key="2">
    <source>
        <dbReference type="EMBL" id="KAI3436364.1"/>
    </source>
</evidence>
<dbReference type="AlphaFoldDB" id="A0A9D4Z089"/>
<accession>A0A9D4Z089</accession>
<evidence type="ECO:0008006" key="4">
    <source>
        <dbReference type="Google" id="ProtNLM"/>
    </source>
</evidence>
<dbReference type="Gene3D" id="1.25.40.10">
    <property type="entry name" value="Tetratricopeptide repeat domain"/>
    <property type="match status" value="1"/>
</dbReference>
<dbReference type="EMBL" id="SIDB01000002">
    <property type="protein sequence ID" value="KAI3436364.1"/>
    <property type="molecule type" value="Genomic_DNA"/>
</dbReference>
<keyword evidence="3" id="KW-1185">Reference proteome</keyword>
<reference evidence="2" key="2">
    <citation type="submission" date="2020-11" db="EMBL/GenBank/DDBJ databases">
        <authorList>
            <person name="Cecchin M."/>
            <person name="Marcolungo L."/>
            <person name="Rossato M."/>
            <person name="Girolomoni L."/>
            <person name="Cosentino E."/>
            <person name="Cuine S."/>
            <person name="Li-Beisson Y."/>
            <person name="Delledonne M."/>
            <person name="Ballottari M."/>
        </authorList>
    </citation>
    <scope>NUCLEOTIDE SEQUENCE</scope>
    <source>
        <strain evidence="2">211/11P</strain>
        <tissue evidence="2">Whole cell</tissue>
    </source>
</reference>
<evidence type="ECO:0000256" key="1">
    <source>
        <dbReference type="SAM" id="MobiDB-lite"/>
    </source>
</evidence>
<protein>
    <recommendedName>
        <fullName evidence="4">Protein ZIP4 homolog</fullName>
    </recommendedName>
</protein>
<sequence length="1148" mass="116991">MDDALSHPLARLASLTAALGNNPDHAQLERLRSASAALLAASKSQSLGAAQQKRVWEAAAGLWNASIDLQGGPDGAGEVAVAALLDVAAGNTGGGKEASDGGPRTMAMATLLQSACELCSALAPGALLPAEQIQLVRFHCRAGEAWARLGQYESAEAVLSRGSEAAAALAPLCFERRGRGPQHQEAAALVSCLQLERVRVALQLKQQMLATDLVTRAAEFAGDARLPASEGLELRLALIQLLSGEGRRLAQAGDGAAAVPLLSVAYETLSHLELPEAEAEDGVAQVEGGQLAAEVQGLGAQVLTLLAWCSTEAGEPERALSCLQALQQVGGPASSHFSSAYLSLRCLLLLGRLGEAQAQLLDLVSHEDVTPEACLAGLQAALQAPGGTPLARAALSMVLERFSEEPSLVVELVRTALQAVASSSSAGGGEGDGGGASELGQARAAQGQAATALAAAEVEELVLELVGDDRLMESVCEDSSSQGGGPPLRRQLLSLLWNHAVHALAGGTAYAAAHAFFSAALQLLQRARGGRVASQKSESEREAGSQKGQPQAVVCCRSLALCCLGTGEHDRALQHLEAAERLSPGNVPTAMLRLSAQLAAGMQEDAAATVTSLSASQGADADVLRIVCCQCVDAGAHRAARQALEGLLERCAAAGAADGGGASSAAAAREVLGAPGYEATVFQNLVQLLLDSPLEAEGAEGGTGPAADGHTAGAGAEPQQEGEEEHHRKRAAAAAAQRSSELAGVMDRLVQRVAALGAPAFFGLDAPRGSGRSQLEWLALQAWNAGQRAGGAGDLQPAAVLLAVCGELYAALPGAGAACRHRQKTAFLMAAAAATEVYQAQLREEAQVAEAAAETTQADQAVGKAHGSAIRSSASLNLARSYLQQAIAAGTELHVQQAVLGCGAGGTGAAEGGGAEGKAGLAPGGDAKADVFILLLDFKLCCLVGDPEGQLKVLERAKALPAFSAHHFAMAAALARAGTGTGDGGGSMGAGQGHRQPGGTPGRCVEVLRAAEAARLDCLTGASPLDYAAVAGCLRSLLELSPSDPDKLRLLGEAGRVLATAPPGAYPQLELRWLVTTAWNRGAAHARFGRAAEARSYQRWAAEALQYDAGMAEQYKELMEAEMLRGPAAAAEGHGHAMDGLSALALKM</sequence>
<evidence type="ECO:0000313" key="3">
    <source>
        <dbReference type="Proteomes" id="UP001055712"/>
    </source>
</evidence>
<dbReference type="OrthoDB" id="568148at2759"/>
<reference evidence="2" key="1">
    <citation type="journal article" date="2019" name="Plant J.">
        <title>Chlorella vulgaris genome assembly and annotation reveals the molecular basis for metabolic acclimation to high light conditions.</title>
        <authorList>
            <person name="Cecchin M."/>
            <person name="Marcolungo L."/>
            <person name="Rossato M."/>
            <person name="Girolomoni L."/>
            <person name="Cosentino E."/>
            <person name="Cuine S."/>
            <person name="Li-Beisson Y."/>
            <person name="Delledonne M."/>
            <person name="Ballottari M."/>
        </authorList>
    </citation>
    <scope>NUCLEOTIDE SEQUENCE</scope>
    <source>
        <strain evidence="2">211/11P</strain>
    </source>
</reference>
<dbReference type="PANTHER" id="PTHR40375:SF2">
    <property type="entry name" value="SPORULATION-SPECIFIC PROTEIN 22"/>
    <property type="match status" value="1"/>
</dbReference>
<name>A0A9D4Z089_CHLVU</name>
<organism evidence="2 3">
    <name type="scientific">Chlorella vulgaris</name>
    <name type="common">Green alga</name>
    <dbReference type="NCBI Taxonomy" id="3077"/>
    <lineage>
        <taxon>Eukaryota</taxon>
        <taxon>Viridiplantae</taxon>
        <taxon>Chlorophyta</taxon>
        <taxon>core chlorophytes</taxon>
        <taxon>Trebouxiophyceae</taxon>
        <taxon>Chlorellales</taxon>
        <taxon>Chlorellaceae</taxon>
        <taxon>Chlorella clade</taxon>
        <taxon>Chlorella</taxon>
    </lineage>
</organism>
<dbReference type="SUPFAM" id="SSF48452">
    <property type="entry name" value="TPR-like"/>
    <property type="match status" value="1"/>
</dbReference>
<gene>
    <name evidence="2" type="ORF">D9Q98_002417</name>
</gene>
<proteinExistence type="predicted"/>